<dbReference type="Proteomes" id="UP000502996">
    <property type="component" value="Chromosome"/>
</dbReference>
<accession>A0A6G6WFC9</accession>
<dbReference type="AlphaFoldDB" id="A0A6G6WFC9"/>
<dbReference type="KEGG" id="nano:G5V58_14130"/>
<organism evidence="2 3">
    <name type="scientific">Nocardioides anomalus</name>
    <dbReference type="NCBI Taxonomy" id="2712223"/>
    <lineage>
        <taxon>Bacteria</taxon>
        <taxon>Bacillati</taxon>
        <taxon>Actinomycetota</taxon>
        <taxon>Actinomycetes</taxon>
        <taxon>Propionibacteriales</taxon>
        <taxon>Nocardioidaceae</taxon>
        <taxon>Nocardioides</taxon>
    </lineage>
</organism>
<feature type="compositionally biased region" description="Basic and acidic residues" evidence="1">
    <location>
        <begin position="64"/>
        <end position="81"/>
    </location>
</feature>
<dbReference type="EMBL" id="CP049257">
    <property type="protein sequence ID" value="QIG43750.1"/>
    <property type="molecule type" value="Genomic_DNA"/>
</dbReference>
<evidence type="ECO:0000313" key="3">
    <source>
        <dbReference type="Proteomes" id="UP000502996"/>
    </source>
</evidence>
<feature type="region of interest" description="Disordered" evidence="1">
    <location>
        <begin position="62"/>
        <end position="81"/>
    </location>
</feature>
<protein>
    <submittedName>
        <fullName evidence="2">Uncharacterized protein</fullName>
    </submittedName>
</protein>
<sequence>MAASGEQVVYGGPSLPDVDVWVEDDLGGQWVPGELLRSVRLADGRWRHLVRWWPVAHRPPRRQVVPEERVRRDDPLRYDEL</sequence>
<gene>
    <name evidence="2" type="ORF">G5V58_14130</name>
</gene>
<evidence type="ECO:0000256" key="1">
    <source>
        <dbReference type="SAM" id="MobiDB-lite"/>
    </source>
</evidence>
<evidence type="ECO:0000313" key="2">
    <source>
        <dbReference type="EMBL" id="QIG43750.1"/>
    </source>
</evidence>
<dbReference type="RefSeq" id="WP_165233854.1">
    <property type="nucleotide sequence ID" value="NZ_CP049257.1"/>
</dbReference>
<proteinExistence type="predicted"/>
<name>A0A6G6WFC9_9ACTN</name>
<reference evidence="2 3" key="1">
    <citation type="submission" date="2020-02" db="EMBL/GenBank/DDBJ databases">
        <title>Full genome sequence of Nocardioides sp. R-3366.</title>
        <authorList>
            <person name="Im W.-T."/>
        </authorList>
    </citation>
    <scope>NUCLEOTIDE SEQUENCE [LARGE SCALE GENOMIC DNA]</scope>
    <source>
        <strain evidence="2 3">R-3366</strain>
    </source>
</reference>
<keyword evidence="3" id="KW-1185">Reference proteome</keyword>